<dbReference type="RefSeq" id="WP_188935716.1">
    <property type="nucleotide sequence ID" value="NZ_BMJC01000005.1"/>
</dbReference>
<name>A0A8J2UH35_9BACT</name>
<dbReference type="PANTHER" id="PTHR38011">
    <property type="entry name" value="DIHYDROFOLATE REDUCTASE FAMILY PROTEIN (AFU_ORTHOLOGUE AFUA_8G06820)"/>
    <property type="match status" value="1"/>
</dbReference>
<reference evidence="2" key="2">
    <citation type="submission" date="2020-09" db="EMBL/GenBank/DDBJ databases">
        <authorList>
            <person name="Sun Q."/>
            <person name="Zhou Y."/>
        </authorList>
    </citation>
    <scope>NUCLEOTIDE SEQUENCE</scope>
    <source>
        <strain evidence="2">CGMCC 1.15448</strain>
    </source>
</reference>
<feature type="domain" description="Bacterial bifunctional deaminase-reductase C-terminal" evidence="1">
    <location>
        <begin position="3"/>
        <end position="186"/>
    </location>
</feature>
<evidence type="ECO:0000313" key="2">
    <source>
        <dbReference type="EMBL" id="GGB14816.1"/>
    </source>
</evidence>
<dbReference type="PANTHER" id="PTHR38011:SF12">
    <property type="entry name" value="BIFUNCTIONAL DEAMINASE-REDUCTASE DOMAIN PROTEIN"/>
    <property type="match status" value="1"/>
</dbReference>
<dbReference type="Proteomes" id="UP000607559">
    <property type="component" value="Unassembled WGS sequence"/>
</dbReference>
<dbReference type="EMBL" id="BMJC01000005">
    <property type="protein sequence ID" value="GGB14816.1"/>
    <property type="molecule type" value="Genomic_DNA"/>
</dbReference>
<dbReference type="InterPro" id="IPR024072">
    <property type="entry name" value="DHFR-like_dom_sf"/>
</dbReference>
<dbReference type="AlphaFoldDB" id="A0A8J2UH35"/>
<organism evidence="2 3">
    <name type="scientific">Puia dinghuensis</name>
    <dbReference type="NCBI Taxonomy" id="1792502"/>
    <lineage>
        <taxon>Bacteria</taxon>
        <taxon>Pseudomonadati</taxon>
        <taxon>Bacteroidota</taxon>
        <taxon>Chitinophagia</taxon>
        <taxon>Chitinophagales</taxon>
        <taxon>Chitinophagaceae</taxon>
        <taxon>Puia</taxon>
    </lineage>
</organism>
<dbReference type="Pfam" id="PF01872">
    <property type="entry name" value="RibD_C"/>
    <property type="match status" value="1"/>
</dbReference>
<dbReference type="GO" id="GO:0009231">
    <property type="term" value="P:riboflavin biosynthetic process"/>
    <property type="evidence" value="ECO:0007669"/>
    <property type="project" value="InterPro"/>
</dbReference>
<dbReference type="Gene3D" id="3.40.430.10">
    <property type="entry name" value="Dihydrofolate Reductase, subunit A"/>
    <property type="match status" value="1"/>
</dbReference>
<reference evidence="2" key="1">
    <citation type="journal article" date="2014" name="Int. J. Syst. Evol. Microbiol.">
        <title>Complete genome sequence of Corynebacterium casei LMG S-19264T (=DSM 44701T), isolated from a smear-ripened cheese.</title>
        <authorList>
            <consortium name="US DOE Joint Genome Institute (JGI-PGF)"/>
            <person name="Walter F."/>
            <person name="Albersmeier A."/>
            <person name="Kalinowski J."/>
            <person name="Ruckert C."/>
        </authorList>
    </citation>
    <scope>NUCLEOTIDE SEQUENCE</scope>
    <source>
        <strain evidence="2">CGMCC 1.15448</strain>
    </source>
</reference>
<dbReference type="SUPFAM" id="SSF53597">
    <property type="entry name" value="Dihydrofolate reductase-like"/>
    <property type="match status" value="1"/>
</dbReference>
<dbReference type="InterPro" id="IPR002734">
    <property type="entry name" value="RibDG_C"/>
</dbReference>
<gene>
    <name evidence="2" type="ORF">GCM10011511_43210</name>
</gene>
<sequence length="205" mass="23028">MSKVFFDIGLSLDGFIAGENRSPQNPMGGVAPAIHQWMFNQKAFWEHLKTTGGEEDTEDGDRIRQVFARTGAYIMGKRMFEEGEVSWPEDLFMAPVYVLTHEKREPWVQKGSTTFYFINDGMESAFEKARASAGKKDIRVQGGANLIWQYFNGGYIDEFTIHVAPVLLGSGIRFFDGIDRTTFSLKTIGASHTPLVSHLTYSVGR</sequence>
<dbReference type="InterPro" id="IPR050765">
    <property type="entry name" value="Riboflavin_Biosynth_HTPR"/>
</dbReference>
<evidence type="ECO:0000259" key="1">
    <source>
        <dbReference type="Pfam" id="PF01872"/>
    </source>
</evidence>
<keyword evidence="3" id="KW-1185">Reference proteome</keyword>
<proteinExistence type="predicted"/>
<comment type="caution">
    <text evidence="2">The sequence shown here is derived from an EMBL/GenBank/DDBJ whole genome shotgun (WGS) entry which is preliminary data.</text>
</comment>
<evidence type="ECO:0000313" key="3">
    <source>
        <dbReference type="Proteomes" id="UP000607559"/>
    </source>
</evidence>
<accession>A0A8J2UH35</accession>
<dbReference type="GO" id="GO:0008703">
    <property type="term" value="F:5-amino-6-(5-phosphoribosylamino)uracil reductase activity"/>
    <property type="evidence" value="ECO:0007669"/>
    <property type="project" value="InterPro"/>
</dbReference>
<protein>
    <submittedName>
        <fullName evidence="2">Deaminase</fullName>
    </submittedName>
</protein>